<feature type="compositionally biased region" description="Acidic residues" evidence="1">
    <location>
        <begin position="1012"/>
        <end position="1030"/>
    </location>
</feature>
<evidence type="ECO:0000259" key="4">
    <source>
        <dbReference type="SMART" id="SM01215"/>
    </source>
</evidence>
<feature type="region of interest" description="Disordered" evidence="1">
    <location>
        <begin position="1007"/>
        <end position="1034"/>
    </location>
</feature>
<dbReference type="PANTHER" id="PTHR15678:SF6">
    <property type="entry name" value="BRIDGE-LIKE LIPID TRANSFER PROTEIN FAMILY MEMBER 2"/>
    <property type="match status" value="1"/>
</dbReference>
<dbReference type="OrthoDB" id="1562405at2759"/>
<feature type="region of interest" description="Disordered" evidence="1">
    <location>
        <begin position="779"/>
        <end position="881"/>
    </location>
</feature>
<evidence type="ECO:0000259" key="5">
    <source>
        <dbReference type="SMART" id="SM01216"/>
    </source>
</evidence>
<feature type="compositionally biased region" description="Basic and acidic residues" evidence="1">
    <location>
        <begin position="3052"/>
        <end position="3089"/>
    </location>
</feature>
<dbReference type="SMART" id="SM01215">
    <property type="entry name" value="Fmp27_SW"/>
    <property type="match status" value="1"/>
</dbReference>
<evidence type="ECO:0000259" key="3">
    <source>
        <dbReference type="SMART" id="SM01214"/>
    </source>
</evidence>
<keyword evidence="2" id="KW-0812">Transmembrane</keyword>
<dbReference type="InterPro" id="IPR019441">
    <property type="entry name" value="FMP27/BLTP2/Hobbit_GFWDK_RBG"/>
</dbReference>
<keyword evidence="2" id="KW-1133">Transmembrane helix</keyword>
<feature type="region of interest" description="Disordered" evidence="1">
    <location>
        <begin position="1888"/>
        <end position="1932"/>
    </location>
</feature>
<name>A0A316UQV6_9BASI</name>
<dbReference type="STRING" id="1569628.A0A316UQV6"/>
<feature type="compositionally biased region" description="Gly residues" evidence="1">
    <location>
        <begin position="3240"/>
        <end position="3250"/>
    </location>
</feature>
<dbReference type="InterPro" id="IPR019449">
    <property type="entry name" value="FMP27_WPPW_RBG"/>
</dbReference>
<feature type="compositionally biased region" description="Basic and acidic residues" evidence="1">
    <location>
        <begin position="820"/>
        <end position="840"/>
    </location>
</feature>
<keyword evidence="7" id="KW-1185">Reference proteome</keyword>
<feature type="compositionally biased region" description="Low complexity" evidence="1">
    <location>
        <begin position="789"/>
        <end position="806"/>
    </location>
</feature>
<reference evidence="6 7" key="1">
    <citation type="journal article" date="2018" name="Mol. Biol. Evol.">
        <title>Broad Genomic Sampling Reveals a Smut Pathogenic Ancestry of the Fungal Clade Ustilaginomycotina.</title>
        <authorList>
            <person name="Kijpornyongpan T."/>
            <person name="Mondo S.J."/>
            <person name="Barry K."/>
            <person name="Sandor L."/>
            <person name="Lee J."/>
            <person name="Lipzen A."/>
            <person name="Pangilinan J."/>
            <person name="LaButti K."/>
            <person name="Hainaut M."/>
            <person name="Henrissat B."/>
            <person name="Grigoriev I.V."/>
            <person name="Spatafora J.W."/>
            <person name="Aime M.C."/>
        </authorList>
    </citation>
    <scope>NUCLEOTIDE SEQUENCE [LARGE SCALE GENOMIC DNA]</scope>
    <source>
        <strain evidence="6 7">MCA 5214</strain>
    </source>
</reference>
<dbReference type="InterPro" id="IPR019415">
    <property type="entry name" value="FMP27_SW_RBG"/>
</dbReference>
<gene>
    <name evidence="6" type="ORF">BDZ90DRAFT_232818</name>
</gene>
<dbReference type="SMART" id="SM01214">
    <property type="entry name" value="Fmp27_GFWDK"/>
    <property type="match status" value="1"/>
</dbReference>
<dbReference type="SMART" id="SM01216">
    <property type="entry name" value="Fmp27_WPPW"/>
    <property type="match status" value="1"/>
</dbReference>
<dbReference type="InterPro" id="IPR045167">
    <property type="entry name" value="Hobbit"/>
</dbReference>
<evidence type="ECO:0000313" key="7">
    <source>
        <dbReference type="Proteomes" id="UP000245884"/>
    </source>
</evidence>
<feature type="compositionally biased region" description="Basic and acidic residues" evidence="1">
    <location>
        <begin position="3326"/>
        <end position="3338"/>
    </location>
</feature>
<feature type="compositionally biased region" description="Low complexity" evidence="1">
    <location>
        <begin position="1544"/>
        <end position="1555"/>
    </location>
</feature>
<feature type="domain" description="FMP27 WPPW motif-containing RBG unit" evidence="5">
    <location>
        <begin position="2135"/>
        <end position="2625"/>
    </location>
</feature>
<feature type="compositionally biased region" description="Low complexity" evidence="1">
    <location>
        <begin position="1504"/>
        <end position="1521"/>
    </location>
</feature>
<evidence type="ECO:0000256" key="2">
    <source>
        <dbReference type="SAM" id="Phobius"/>
    </source>
</evidence>
<feature type="compositionally biased region" description="Basic and acidic residues" evidence="1">
    <location>
        <begin position="131"/>
        <end position="165"/>
    </location>
</feature>
<dbReference type="EMBL" id="KZ819670">
    <property type="protein sequence ID" value="PWN26691.1"/>
    <property type="molecule type" value="Genomic_DNA"/>
</dbReference>
<feature type="region of interest" description="Disordered" evidence="1">
    <location>
        <begin position="906"/>
        <end position="936"/>
    </location>
</feature>
<protein>
    <submittedName>
        <fullName evidence="6">Uncharacterized protein</fullName>
    </submittedName>
</protein>
<dbReference type="Pfam" id="PF10344">
    <property type="entry name" value="Hobbit"/>
    <property type="match status" value="1"/>
</dbReference>
<dbReference type="PANTHER" id="PTHR15678">
    <property type="entry name" value="ANTIGEN MLAA-22-RELATED"/>
    <property type="match status" value="1"/>
</dbReference>
<evidence type="ECO:0000256" key="1">
    <source>
        <dbReference type="SAM" id="MobiDB-lite"/>
    </source>
</evidence>
<sequence>MSLSSSTTQSQPLAPSPSSSPSQHGLVRDGAAQRNTVTTYLITALVILFTVLFFFRSILPRIIRAASRHFSVRRIGPRGIRDLQWSSPTSSTVVRVKRIYATFGKSKERAQRSWLTINVQGVDVRVPHNPDAEAAEEQKKAKARAQRDKEEEEERQEREQEEQRLEALVQGSSAGLSRGTTPRSVSATTPADIEQDGKASNAAQAATRFLLDSAYPRTRDAIVQAARGVLFVLASALPALVSIIEIQVHAVEVHLEEADAVLSIQRAGIEFSMELVSMRVTDNEGIKETECVPTSEGLYRRCREMVSAVSNRISSSARDTASLMTAGLPAGRASARLRLSDLRLREAKNSSSENVLDLPSESQLHVGLLLGPSLRLRGKEAVEVHLKTSDIKVGVDALYRVVRVIEERKAMRMGPMPTADGLEDGDRSGLSKHFVSQRKQPAAKALMALRAASLTIPRIRIAASPNPIDCDYARSIDEEQRQRLPRHIEVEAIVEGIGLSVSTSSPRDAAHRRWLGSCGILNHKSLRGETQLTRKAKLTEYRRAFKLDFAIKSVQASCRLNDDQHRSELLHLGQLKVQSRSTWTPFGVLPSAMCDGEGPPRYFAGDPNEESVVAEVSLAQVRGDVKLNALTGLVAFAEMRQEERREIRKKLSLDKPPKKNKVQLLDHVPKLSCSFEVKDVCYRVDAGHDVAIRPTKMQPRHSSLIFKLPSLAYVAHGNYKESFVKRSELERRAAWKALANDELEWSIMSDYKSQGPGMTSPKLPSAGFASFVGRVKDQFSPGRARNADDSASSASSPPMTRPSSPASRREEPQSGMSIEEAVRQMKELQKREDEQQKNERDDDGIQEVEVPATTASGQKTTRLIRVPPHLTRKASTASKDDSTATYAFESHFSCPSVESFFVLARSEGGDEGEGGGAGESERDDEGKEPSASGLTRLQLLTVTNSELGLSGTLPGKEDLASNRVSLQLRKHQTQIKAIVEEIDVEVWHPKAFAFAQTVIDGLQAARRPFKDESDESSEEKSEEAEEEKEAEESKAVIDRIPTGADIWISIGGILAHIGGSDVKCDPHLTRGVGFEARRIVAELACQSRDAAFSNTRPDWGHRSALLLPEDVKTSASSLASRHGKSAVGKLSLYEIGVFPLLDVEQAVQLVGPDGHALAHEPTSKQTDDADAPSVFADAIWDFQERQPAFRASARRRYHQEDRSQNFIFWMPYSGTKITVRPPGAHAEKVGKRLDEVTIIGEGTRLLAFKIQLLHTYCVLIAVAALRDLSPRHRSPVVNPPESKPVNQPSKKQVHRHEPTVFVDFGISDVHLYVDLPEQVRLFVHLRRLDVRKTQLNGLSVSFESLMGAVESPRMLATELWEEAARLRDWTVTVQPGGGPEGKLKVTVNGDGATMRIPFGYVVHNIIDSASVAFKATKQLVHQFVKGAEDSAITPVGEDPKHLPFIDLNIRIMTIEAQDDPIETRLNIIWRAGGDENRARLDREEAFEAKVNSLTGVGSGANGASQSTISLDSSRSSSIWENSESEDEGDGEPRSEASSNRGGASSRQESSRVSSQLISEARERLDVYNSTSWIRRHANAKAEQGRREDAVLKKIFGRYPSLRQAVELPIKMAQPTRAAPLFRSSMMQIAISVGPTSFSEDKLRDWLHEQGNGTPKDLPYSLLVPFHMRWRMSEWRFELRDYPIPLLHIPPTRSDQPSTMPAFELSGDMCIAEHLSEGSQSIRHVPAVVVPAATGRADAKEYGINVPKVAMPVKFYGSPVIDVNSSYPTRFAWGQSLQPAIQDMVRVFDGISSPPHDPSPKPGFWDKLPLVLQSKLLLRWSQDGEIHFYLKGSRDPYSIVGNGAGWVMCWRKNVQVRLGFDNEDKEFMQFLSNEFILAIPDLRDYQDSAATGLTSGEGSEEEPEKKEPKRKPKASVSSSSTDDDANKARSTLDFGHQRYKKEPHFSKICLRLTHGVRWGASLRHEHTCRNGNCPRDPPCRGDLFHRECRFFDRRPHWSVIQRSKEYMDTLPEEERTDSFYGWRSDFTHLGISIYSPEHGFEAYGEKWGQQRGVNNLYFSPLAWQHFWAWLRLFDSAMGLPIRHGRLFPGTGPQSPKFGRQLGTIKYRFDIAPLFITHLYPQFSRADWARGAKTMLGIKARLAVFHVDMHQRQQEMVKERPETNEKKTGYHKPFYEAEADFGEIDLRALLGRFTDVSKKLVPHDEIDAEDEFAELFEDDAQDRKPVGVESEWLDMHDFIEVDALPPGEDNPKIRLIPTLTCPRFNFYRRYDSRRESKAKAEAKGSSTLDEKDADNLERTKFGNECPQTHTCLIGKAPWPSQVQKHLATGRIEQLQRELEESKAKSTRDDLFTRIKLIGDYMEMLNKLEKQEEAIKGGPPGANADGQQGEGPSADSCGDGSMDIPELYHDWETFDDRFFIHNPTLFFTNETRFILLRYYVSSKRRKGFIHNMTARAIWNIRQLSEALEKQPDHRPGPQRQNTTASKAGSELLTGLLNDTMQYVVSDIDERKGKDAKQNALLDTRVDPQEGISDAFKVRRANVCVLLKPQIVMKSRVDNRSSIIVTAIRTRLQNYAILDPTVTDEDSVNRRVLSRNYFSLDGLQAFYPSDEQSLAQSRTQLVYVPLETLVDLKLQTKDFDRIVSRTDASLRYDKFNRLRLNDSTRPLAADLDSADPAVDHLRHHMDLLRVRCPRFAVSANSTHFGAMYNIVTDLVLYRAPSWREHAKQLEAMQLSYDFKDTGLLADVVASLQMRIRQALELDAQYQLRFDELNERGRHDLFDLKGHLSELVEELLLITEAITASEDAKADDEKDKKSALRMEAHANDLSWNMMGEEDGELLAKLSIKGPSFTWLNKADNSAANSLSIVDLHAVNVHPDAYFPEIITKWDKAPEHRMAKQKRFVNAIWSELAPVGGISIVDQFELDLHPVKVQLELKVGRIIMDYVFGSKRRREREEQKRKDELEEGSKQRTVSKSKRSPLAMLRGSEGKSSDTSSNNSSGHASPRKSYDVSSRGADGQATDDEERPSRRTSTSSDGTKRSASSDTRLESKASSSSLKDKDKDKEGKESKEEGDSDEDKDHSQHAIAKRNADEMRQRSSSNLTFIYFKLQETVFCLSYKSDKDKSITDIYDLVFRAPDIEYRNRTWAYEELVQHMKKDIFRAAWGQRTTILKTILSHRPKRPEALRNIREKQAWLRKTSSRDVSPSVQFNVEPPTPQRSREGTPNDTSLDKNAAAPSHAYVERGPNGGGDGGSSGDGSIEEIEPQNEDNSHHSQNRLSRFLHNHRLTGGGNNRSQSGSDASGSGTLSRASSAHHDGSSGEGTTAVAEEREENQRTVRRKRDEDNQATVRRRPDDSTVRKKGSLGFLSMQRERSHSSGSHRSVSRMRGGEDEQQEPGKDADEEQKARALLGSSRQY</sequence>
<accession>A0A316UQV6</accession>
<feature type="compositionally biased region" description="Low complexity" evidence="1">
    <location>
        <begin position="2987"/>
        <end position="2998"/>
    </location>
</feature>
<feature type="compositionally biased region" description="Low complexity" evidence="1">
    <location>
        <begin position="1"/>
        <end position="22"/>
    </location>
</feature>
<feature type="domain" description="FMP27 SW motif-containing RBG unit" evidence="4">
    <location>
        <begin position="1559"/>
        <end position="1662"/>
    </location>
</feature>
<feature type="region of interest" description="Disordered" evidence="1">
    <location>
        <begin position="1494"/>
        <end position="1555"/>
    </location>
</feature>
<feature type="region of interest" description="Disordered" evidence="1">
    <location>
        <begin position="1272"/>
        <end position="1294"/>
    </location>
</feature>
<organism evidence="6 7">
    <name type="scientific">Jaminaea rosea</name>
    <dbReference type="NCBI Taxonomy" id="1569628"/>
    <lineage>
        <taxon>Eukaryota</taxon>
        <taxon>Fungi</taxon>
        <taxon>Dikarya</taxon>
        <taxon>Basidiomycota</taxon>
        <taxon>Ustilaginomycotina</taxon>
        <taxon>Exobasidiomycetes</taxon>
        <taxon>Microstromatales</taxon>
        <taxon>Microstromatales incertae sedis</taxon>
        <taxon>Jaminaea</taxon>
    </lineage>
</organism>
<feature type="compositionally biased region" description="Polar residues" evidence="1">
    <location>
        <begin position="170"/>
        <end position="189"/>
    </location>
</feature>
<keyword evidence="2" id="KW-0472">Membrane</keyword>
<proteinExistence type="predicted"/>
<dbReference type="Proteomes" id="UP000245884">
    <property type="component" value="Unassembled WGS sequence"/>
</dbReference>
<evidence type="ECO:0000313" key="6">
    <source>
        <dbReference type="EMBL" id="PWN26691.1"/>
    </source>
</evidence>
<feature type="compositionally biased region" description="Basic and acidic residues" evidence="1">
    <location>
        <begin position="2949"/>
        <end position="2964"/>
    </location>
</feature>
<feature type="region of interest" description="Disordered" evidence="1">
    <location>
        <begin position="131"/>
        <end position="199"/>
    </location>
</feature>
<feature type="compositionally biased region" description="Polar residues" evidence="1">
    <location>
        <begin position="3287"/>
        <end position="3305"/>
    </location>
</feature>
<feature type="region of interest" description="Disordered" evidence="1">
    <location>
        <begin position="3190"/>
        <end position="3410"/>
    </location>
</feature>
<feature type="compositionally biased region" description="Basic and acidic residues" evidence="1">
    <location>
        <begin position="3381"/>
        <end position="3400"/>
    </location>
</feature>
<feature type="transmembrane region" description="Helical" evidence="2">
    <location>
        <begin position="37"/>
        <end position="59"/>
    </location>
</feature>
<feature type="region of interest" description="Disordered" evidence="1">
    <location>
        <begin position="2946"/>
        <end position="3089"/>
    </location>
</feature>
<feature type="region of interest" description="Disordered" evidence="1">
    <location>
        <begin position="1"/>
        <end position="28"/>
    </location>
</feature>
<dbReference type="GeneID" id="37028222"/>
<dbReference type="RefSeq" id="XP_025361303.1">
    <property type="nucleotide sequence ID" value="XM_025506399.1"/>
</dbReference>
<feature type="domain" description="FMP27/BLTP2/Hobbit GFWDK motif-containing RBG unit" evidence="3">
    <location>
        <begin position="1680"/>
        <end position="1838"/>
    </location>
</feature>
<feature type="region of interest" description="Disordered" evidence="1">
    <location>
        <begin position="2371"/>
        <end position="2396"/>
    </location>
</feature>